<dbReference type="PANTHER" id="PTHR46044:SF1">
    <property type="entry name" value="CN HYDROLASE DOMAIN-CONTAINING PROTEIN"/>
    <property type="match status" value="1"/>
</dbReference>
<dbReference type="InterPro" id="IPR044149">
    <property type="entry name" value="Nitrilases_CHs"/>
</dbReference>
<protein>
    <submittedName>
        <fullName evidence="1">Uncharacterized protein</fullName>
    </submittedName>
</protein>
<proteinExistence type="predicted"/>
<comment type="caution">
    <text evidence="1">The sequence shown here is derived from an EMBL/GenBank/DDBJ whole genome shotgun (WGS) entry which is preliminary data.</text>
</comment>
<sequence length="101" mass="11227">MQISPVTDIQTDNSNLSFNVSLFPAPQLNRHLFAEVGMGSDASTPTVRVTVLQASTVFYDTPATLDKAERLLTEAVDYGSQLVVLKSNVWWSWLESSSFTW</sequence>
<evidence type="ECO:0000313" key="2">
    <source>
        <dbReference type="Proteomes" id="UP001472677"/>
    </source>
</evidence>
<dbReference type="InterPro" id="IPR036526">
    <property type="entry name" value="C-N_Hydrolase_sf"/>
</dbReference>
<reference evidence="1 2" key="1">
    <citation type="journal article" date="2024" name="G3 (Bethesda)">
        <title>Genome assembly of Hibiscus sabdariffa L. provides insights into metabolisms of medicinal natural products.</title>
        <authorList>
            <person name="Kim T."/>
        </authorList>
    </citation>
    <scope>NUCLEOTIDE SEQUENCE [LARGE SCALE GENOMIC DNA]</scope>
    <source>
        <strain evidence="1">TK-2024</strain>
        <tissue evidence="1">Old leaves</tissue>
    </source>
</reference>
<dbReference type="EMBL" id="JBBPBM010000020">
    <property type="protein sequence ID" value="KAK8552447.1"/>
    <property type="molecule type" value="Genomic_DNA"/>
</dbReference>
<dbReference type="SUPFAM" id="SSF56317">
    <property type="entry name" value="Carbon-nitrogen hydrolase"/>
    <property type="match status" value="1"/>
</dbReference>
<organism evidence="1 2">
    <name type="scientific">Hibiscus sabdariffa</name>
    <name type="common">roselle</name>
    <dbReference type="NCBI Taxonomy" id="183260"/>
    <lineage>
        <taxon>Eukaryota</taxon>
        <taxon>Viridiplantae</taxon>
        <taxon>Streptophyta</taxon>
        <taxon>Embryophyta</taxon>
        <taxon>Tracheophyta</taxon>
        <taxon>Spermatophyta</taxon>
        <taxon>Magnoliopsida</taxon>
        <taxon>eudicotyledons</taxon>
        <taxon>Gunneridae</taxon>
        <taxon>Pentapetalae</taxon>
        <taxon>rosids</taxon>
        <taxon>malvids</taxon>
        <taxon>Malvales</taxon>
        <taxon>Malvaceae</taxon>
        <taxon>Malvoideae</taxon>
        <taxon>Hibiscus</taxon>
    </lineage>
</organism>
<dbReference type="Gene3D" id="3.60.110.10">
    <property type="entry name" value="Carbon-nitrogen hydrolase"/>
    <property type="match status" value="1"/>
</dbReference>
<accession>A0ABR2E621</accession>
<name>A0ABR2E621_9ROSI</name>
<dbReference type="Proteomes" id="UP001472677">
    <property type="component" value="Unassembled WGS sequence"/>
</dbReference>
<dbReference type="PANTHER" id="PTHR46044">
    <property type="entry name" value="NITRILASE"/>
    <property type="match status" value="1"/>
</dbReference>
<keyword evidence="2" id="KW-1185">Reference proteome</keyword>
<evidence type="ECO:0000313" key="1">
    <source>
        <dbReference type="EMBL" id="KAK8552447.1"/>
    </source>
</evidence>
<gene>
    <name evidence="1" type="ORF">V6N12_041042</name>
</gene>